<dbReference type="AlphaFoldDB" id="A0A0E9XC15"/>
<evidence type="ECO:0000313" key="1">
    <source>
        <dbReference type="EMBL" id="JAH99986.1"/>
    </source>
</evidence>
<reference evidence="1" key="2">
    <citation type="journal article" date="2015" name="Fish Shellfish Immunol.">
        <title>Early steps in the European eel (Anguilla anguilla)-Vibrio vulnificus interaction in the gills: Role of the RtxA13 toxin.</title>
        <authorList>
            <person name="Callol A."/>
            <person name="Pajuelo D."/>
            <person name="Ebbesson L."/>
            <person name="Teles M."/>
            <person name="MacKenzie S."/>
            <person name="Amaro C."/>
        </authorList>
    </citation>
    <scope>NUCLEOTIDE SEQUENCE</scope>
</reference>
<sequence length="25" mass="3119">MRFLKLKRGFWGNLNPYLDLNTHRQ</sequence>
<accession>A0A0E9XC15</accession>
<protein>
    <submittedName>
        <fullName evidence="1">Uncharacterized protein</fullName>
    </submittedName>
</protein>
<name>A0A0E9XC15_ANGAN</name>
<proteinExistence type="predicted"/>
<dbReference type="EMBL" id="GBXM01008591">
    <property type="protein sequence ID" value="JAH99986.1"/>
    <property type="molecule type" value="Transcribed_RNA"/>
</dbReference>
<reference evidence="1" key="1">
    <citation type="submission" date="2014-11" db="EMBL/GenBank/DDBJ databases">
        <authorList>
            <person name="Amaro Gonzalez C."/>
        </authorList>
    </citation>
    <scope>NUCLEOTIDE SEQUENCE</scope>
</reference>
<organism evidence="1">
    <name type="scientific">Anguilla anguilla</name>
    <name type="common">European freshwater eel</name>
    <name type="synonym">Muraena anguilla</name>
    <dbReference type="NCBI Taxonomy" id="7936"/>
    <lineage>
        <taxon>Eukaryota</taxon>
        <taxon>Metazoa</taxon>
        <taxon>Chordata</taxon>
        <taxon>Craniata</taxon>
        <taxon>Vertebrata</taxon>
        <taxon>Euteleostomi</taxon>
        <taxon>Actinopterygii</taxon>
        <taxon>Neopterygii</taxon>
        <taxon>Teleostei</taxon>
        <taxon>Anguilliformes</taxon>
        <taxon>Anguillidae</taxon>
        <taxon>Anguilla</taxon>
    </lineage>
</organism>